<dbReference type="EMBL" id="JACHEP010000003">
    <property type="protein sequence ID" value="MBB5323968.1"/>
    <property type="molecule type" value="Genomic_DNA"/>
</dbReference>
<dbReference type="PROSITE" id="PS00588">
    <property type="entry name" value="FLAGELLA_BB_ROD"/>
    <property type="match status" value="1"/>
</dbReference>
<dbReference type="PANTHER" id="PTHR30435">
    <property type="entry name" value="FLAGELLAR PROTEIN"/>
    <property type="match status" value="1"/>
</dbReference>
<evidence type="ECO:0000313" key="8">
    <source>
        <dbReference type="Proteomes" id="UP000520011"/>
    </source>
</evidence>
<dbReference type="InterPro" id="IPR001444">
    <property type="entry name" value="Flag_bb_rod_N"/>
</dbReference>
<dbReference type="InterPro" id="IPR010930">
    <property type="entry name" value="Flg_bb/hook_C_dom"/>
</dbReference>
<accession>A0A7W8MUJ8</accession>
<evidence type="ECO:0000256" key="2">
    <source>
        <dbReference type="RuleBase" id="RU362116"/>
    </source>
</evidence>
<keyword evidence="3" id="KW-0175">Coiled coil</keyword>
<dbReference type="GO" id="GO:0009425">
    <property type="term" value="C:bacterial-type flagellum basal body"/>
    <property type="evidence" value="ECO:0007669"/>
    <property type="project" value="UniProtKB-SubCell"/>
</dbReference>
<sequence length="282" mass="30485">MLRSMMTAANTMNQLQQQLDVISNNIANSNTTGFKRRETNFGELLVQQFDNLPDDQAARLTPAGVRRGVGAKLAETNLVIKQGPLMQTGRMLDIALTKEGQFFRVLVDAADGTSAIRYTRDGAFYLSPSEANQNELMLVTSDGYPVLNSANEPIVIQDGFKDIMISDTGTLKVIAPNGNIAQTVDLGVTNVLRPQLLQSVGDNLFAFPDLAALNVTEADVAVNMAGNARTQIGVQQGALEQSNVDLGTEMTDLMITQRAYQMNAKSITISDQMLGLINGVRS</sequence>
<comment type="subcellular location">
    <subcellularLocation>
        <location evidence="2">Bacterial flagellum basal body</location>
    </subcellularLocation>
</comment>
<evidence type="ECO:0000313" key="7">
    <source>
        <dbReference type="EMBL" id="MBB5323968.1"/>
    </source>
</evidence>
<dbReference type="InterPro" id="IPR037925">
    <property type="entry name" value="FlgE/F/G-like"/>
</dbReference>
<keyword evidence="7" id="KW-0969">Cilium</keyword>
<dbReference type="GO" id="GO:0071978">
    <property type="term" value="P:bacterial-type flagellum-dependent swarming motility"/>
    <property type="evidence" value="ECO:0007669"/>
    <property type="project" value="TreeGrafter"/>
</dbReference>
<evidence type="ECO:0000259" key="4">
    <source>
        <dbReference type="Pfam" id="PF00460"/>
    </source>
</evidence>
<dbReference type="RefSeq" id="WP_183252275.1">
    <property type="nucleotide sequence ID" value="NZ_JACHEP010000003.1"/>
</dbReference>
<dbReference type="InterPro" id="IPR019776">
    <property type="entry name" value="Flagellar_basal_body_rod_CS"/>
</dbReference>
<evidence type="ECO:0000259" key="5">
    <source>
        <dbReference type="Pfam" id="PF06429"/>
    </source>
</evidence>
<dbReference type="Proteomes" id="UP000520011">
    <property type="component" value="Unassembled WGS sequence"/>
</dbReference>
<feature type="domain" description="Flagellar hook protein FlgE/F/G-like D1" evidence="6">
    <location>
        <begin position="102"/>
        <end position="172"/>
    </location>
</feature>
<organism evidence="7 8">
    <name type="scientific">Anoxybacteroides tepidamans</name>
    <dbReference type="NCBI Taxonomy" id="265948"/>
    <lineage>
        <taxon>Bacteria</taxon>
        <taxon>Bacillati</taxon>
        <taxon>Bacillota</taxon>
        <taxon>Bacilli</taxon>
        <taxon>Bacillales</taxon>
        <taxon>Anoxybacillaceae</taxon>
        <taxon>Anoxybacteroides</taxon>
    </lineage>
</organism>
<name>A0A7W8MUJ8_9BACL</name>
<dbReference type="SUPFAM" id="SSF117143">
    <property type="entry name" value="Flagellar hook protein flgE"/>
    <property type="match status" value="1"/>
</dbReference>
<dbReference type="AlphaFoldDB" id="A0A7W8MUJ8"/>
<dbReference type="NCBIfam" id="TIGR03506">
    <property type="entry name" value="FlgEFG_subfam"/>
    <property type="match status" value="1"/>
</dbReference>
<proteinExistence type="inferred from homology"/>
<evidence type="ECO:0000259" key="6">
    <source>
        <dbReference type="Pfam" id="PF22692"/>
    </source>
</evidence>
<keyword evidence="2" id="KW-0975">Bacterial flagellum</keyword>
<feature type="coiled-coil region" evidence="3">
    <location>
        <begin position="5"/>
        <end position="32"/>
    </location>
</feature>
<evidence type="ECO:0000256" key="3">
    <source>
        <dbReference type="SAM" id="Coils"/>
    </source>
</evidence>
<dbReference type="Pfam" id="PF00460">
    <property type="entry name" value="Flg_bb_rod"/>
    <property type="match status" value="1"/>
</dbReference>
<dbReference type="Pfam" id="PF06429">
    <property type="entry name" value="Flg_bbr_C"/>
    <property type="match status" value="1"/>
</dbReference>
<gene>
    <name evidence="7" type="ORF">HNQ34_001060</name>
</gene>
<keyword evidence="8" id="KW-1185">Reference proteome</keyword>
<protein>
    <submittedName>
        <fullName evidence="7">Flagellar basal-body rod protein FlgG</fullName>
    </submittedName>
</protein>
<feature type="domain" description="Flagellar basal body rod protein N-terminal" evidence="4">
    <location>
        <begin position="6"/>
        <end position="35"/>
    </location>
</feature>
<dbReference type="InterPro" id="IPR053967">
    <property type="entry name" value="LlgE_F_G-like_D1"/>
</dbReference>
<dbReference type="PANTHER" id="PTHR30435:SF19">
    <property type="entry name" value="FLAGELLAR BASAL-BODY ROD PROTEIN FLGG"/>
    <property type="match status" value="1"/>
</dbReference>
<dbReference type="Pfam" id="PF22692">
    <property type="entry name" value="LlgE_F_G_D1"/>
    <property type="match status" value="1"/>
</dbReference>
<evidence type="ECO:0000256" key="1">
    <source>
        <dbReference type="ARBA" id="ARBA00009677"/>
    </source>
</evidence>
<keyword evidence="7" id="KW-0966">Cell projection</keyword>
<comment type="caution">
    <text evidence="7">The sequence shown here is derived from an EMBL/GenBank/DDBJ whole genome shotgun (WGS) entry which is preliminary data.</text>
</comment>
<comment type="similarity">
    <text evidence="1 2">Belongs to the flagella basal body rod proteins family.</text>
</comment>
<keyword evidence="7" id="KW-0282">Flagellum</keyword>
<feature type="domain" description="Flagellar basal-body/hook protein C-terminal" evidence="5">
    <location>
        <begin position="235"/>
        <end position="278"/>
    </location>
</feature>
<reference evidence="7 8" key="1">
    <citation type="submission" date="2020-08" db="EMBL/GenBank/DDBJ databases">
        <title>Genomic Encyclopedia of Type Strains, Phase IV (KMG-IV): sequencing the most valuable type-strain genomes for metagenomic binning, comparative biology and taxonomic classification.</title>
        <authorList>
            <person name="Goeker M."/>
        </authorList>
    </citation>
    <scope>NUCLEOTIDE SEQUENCE [LARGE SCALE GENOMIC DNA]</scope>
    <source>
        <strain evidence="7 8">DSM 16325</strain>
    </source>
</reference>
<dbReference type="InterPro" id="IPR020013">
    <property type="entry name" value="Flagellar_FlgE/F/G"/>
</dbReference>